<dbReference type="Proteomes" id="UP000241440">
    <property type="component" value="Unassembled WGS sequence"/>
</dbReference>
<reference evidence="1 2" key="1">
    <citation type="submission" date="2018-01" db="EMBL/GenBank/DDBJ databases">
        <title>Whole genome sequencing of Histamine producing bacteria.</title>
        <authorList>
            <person name="Butler K."/>
        </authorList>
    </citation>
    <scope>NUCLEOTIDE SEQUENCE [LARGE SCALE GENOMIC DNA]</scope>
    <source>
        <strain evidence="1 2">A2-1</strain>
    </source>
</reference>
<accession>A0A855SCL4</accession>
<dbReference type="GeneID" id="61230897"/>
<evidence type="ECO:0000313" key="2">
    <source>
        <dbReference type="Proteomes" id="UP000241440"/>
    </source>
</evidence>
<comment type="caution">
    <text evidence="1">The sequence shown here is derived from an EMBL/GenBank/DDBJ whole genome shotgun (WGS) entry which is preliminary data.</text>
</comment>
<proteinExistence type="predicted"/>
<protein>
    <submittedName>
        <fullName evidence="1">Uncharacterized protein</fullName>
    </submittedName>
</protein>
<organism evidence="1 2">
    <name type="scientific">Photobacterium angustum</name>
    <dbReference type="NCBI Taxonomy" id="661"/>
    <lineage>
        <taxon>Bacteria</taxon>
        <taxon>Pseudomonadati</taxon>
        <taxon>Pseudomonadota</taxon>
        <taxon>Gammaproteobacteria</taxon>
        <taxon>Vibrionales</taxon>
        <taxon>Vibrionaceae</taxon>
        <taxon>Photobacterium</taxon>
    </lineage>
</organism>
<dbReference type="AlphaFoldDB" id="A0A855SCL4"/>
<sequence length="229" mass="26931">MNKTSLAKTSFHQIEWSDDSLYAKWGGSKDLFDHFLRKSAKNKKKYLCDLYMENGGDIRNLPFSWMSPFISEELAVELIKLKKKYDAISSAQDEKELQPHVFKWPTTFANHGSEDLAESQWPKIGMLKAVGYRVGSYGIQKNERIEILKNVYTQYLPLVESEEYIAQWAKPSSSGRLKKMAETLAALTRNAKRKSRDMSAAIRDWEEDLQWLKDRYYEQYQDHWKWPKI</sequence>
<evidence type="ECO:0000313" key="1">
    <source>
        <dbReference type="EMBL" id="PSX06052.1"/>
    </source>
</evidence>
<name>A0A855SCL4_PHOAN</name>
<gene>
    <name evidence="1" type="ORF">C0W41_16410</name>
</gene>
<dbReference type="RefSeq" id="WP_045137461.1">
    <property type="nucleotide sequence ID" value="NZ_JZSZ01000008.1"/>
</dbReference>
<dbReference type="EMBL" id="PYOY01000009">
    <property type="protein sequence ID" value="PSX06052.1"/>
    <property type="molecule type" value="Genomic_DNA"/>
</dbReference>